<gene>
    <name evidence="2" type="ORF">E2562_009565</name>
</gene>
<evidence type="ECO:0000313" key="2">
    <source>
        <dbReference type="EMBL" id="KAF0932305.1"/>
    </source>
</evidence>
<evidence type="ECO:0000256" key="1">
    <source>
        <dbReference type="SAM" id="MobiDB-lite"/>
    </source>
</evidence>
<evidence type="ECO:0008006" key="4">
    <source>
        <dbReference type="Google" id="ProtNLM"/>
    </source>
</evidence>
<accession>A0A6G1F641</accession>
<evidence type="ECO:0000313" key="3">
    <source>
        <dbReference type="Proteomes" id="UP000479710"/>
    </source>
</evidence>
<dbReference type="Proteomes" id="UP000479710">
    <property type="component" value="Unassembled WGS sequence"/>
</dbReference>
<organism evidence="2 3">
    <name type="scientific">Oryza meyeriana var. granulata</name>
    <dbReference type="NCBI Taxonomy" id="110450"/>
    <lineage>
        <taxon>Eukaryota</taxon>
        <taxon>Viridiplantae</taxon>
        <taxon>Streptophyta</taxon>
        <taxon>Embryophyta</taxon>
        <taxon>Tracheophyta</taxon>
        <taxon>Spermatophyta</taxon>
        <taxon>Magnoliopsida</taxon>
        <taxon>Liliopsida</taxon>
        <taxon>Poales</taxon>
        <taxon>Poaceae</taxon>
        <taxon>BOP clade</taxon>
        <taxon>Oryzoideae</taxon>
        <taxon>Oryzeae</taxon>
        <taxon>Oryzinae</taxon>
        <taxon>Oryza</taxon>
        <taxon>Oryza meyeriana</taxon>
    </lineage>
</organism>
<comment type="caution">
    <text evidence="2">The sequence shown here is derived from an EMBL/GenBank/DDBJ whole genome shotgun (WGS) entry which is preliminary data.</text>
</comment>
<reference evidence="2 3" key="1">
    <citation type="submission" date="2019-11" db="EMBL/GenBank/DDBJ databases">
        <title>Whole genome sequence of Oryza granulata.</title>
        <authorList>
            <person name="Li W."/>
        </authorList>
    </citation>
    <scope>NUCLEOTIDE SEQUENCE [LARGE SCALE GENOMIC DNA]</scope>
    <source>
        <strain evidence="3">cv. Menghai</strain>
        <tissue evidence="2">Leaf</tissue>
    </source>
</reference>
<dbReference type="AlphaFoldDB" id="A0A6G1F641"/>
<name>A0A6G1F641_9ORYZ</name>
<sequence>MARPMARRWEASTTMTQGFRSGEDGDGEQARLAGSPAADEGNDRRRSDEDDGDSAARTEGGIRQAGRRPARVTRLGDGNDTPWRGGVEAEEGTGRW</sequence>
<proteinExistence type="predicted"/>
<protein>
    <recommendedName>
        <fullName evidence="4">DUF834 domain-containing protein</fullName>
    </recommendedName>
</protein>
<dbReference type="EMBL" id="SPHZ02000001">
    <property type="protein sequence ID" value="KAF0932305.1"/>
    <property type="molecule type" value="Genomic_DNA"/>
</dbReference>
<feature type="region of interest" description="Disordered" evidence="1">
    <location>
        <begin position="1"/>
        <end position="96"/>
    </location>
</feature>
<keyword evidence="3" id="KW-1185">Reference proteome</keyword>
<feature type="non-terminal residue" evidence="2">
    <location>
        <position position="96"/>
    </location>
</feature>